<evidence type="ECO:0000313" key="7">
    <source>
        <dbReference type="EMBL" id="CAK1592386.1"/>
    </source>
</evidence>
<evidence type="ECO:0000259" key="6">
    <source>
        <dbReference type="PROSITE" id="PS50157"/>
    </source>
</evidence>
<reference evidence="7 8" key="1">
    <citation type="submission" date="2023-11" db="EMBL/GenBank/DDBJ databases">
        <authorList>
            <person name="Hedman E."/>
            <person name="Englund M."/>
            <person name="Stromberg M."/>
            <person name="Nyberg Akerstrom W."/>
            <person name="Nylinder S."/>
            <person name="Jareborg N."/>
            <person name="Kallberg Y."/>
            <person name="Kronander E."/>
        </authorList>
    </citation>
    <scope>NUCLEOTIDE SEQUENCE [LARGE SCALE GENOMIC DNA]</scope>
</reference>
<dbReference type="InterPro" id="IPR013087">
    <property type="entry name" value="Znf_C2H2_type"/>
</dbReference>
<evidence type="ECO:0000256" key="3">
    <source>
        <dbReference type="ARBA" id="ARBA00022771"/>
    </source>
</evidence>
<organism evidence="7 8">
    <name type="scientific">Parnassius mnemosyne</name>
    <name type="common">clouded apollo</name>
    <dbReference type="NCBI Taxonomy" id="213953"/>
    <lineage>
        <taxon>Eukaryota</taxon>
        <taxon>Metazoa</taxon>
        <taxon>Ecdysozoa</taxon>
        <taxon>Arthropoda</taxon>
        <taxon>Hexapoda</taxon>
        <taxon>Insecta</taxon>
        <taxon>Pterygota</taxon>
        <taxon>Neoptera</taxon>
        <taxon>Endopterygota</taxon>
        <taxon>Lepidoptera</taxon>
        <taxon>Glossata</taxon>
        <taxon>Ditrysia</taxon>
        <taxon>Papilionoidea</taxon>
        <taxon>Papilionidae</taxon>
        <taxon>Parnassiinae</taxon>
        <taxon>Parnassini</taxon>
        <taxon>Parnassius</taxon>
        <taxon>Driopa</taxon>
    </lineage>
</organism>
<dbReference type="PANTHER" id="PTHR24379">
    <property type="entry name" value="KRAB AND ZINC FINGER DOMAIN-CONTAINING"/>
    <property type="match status" value="1"/>
</dbReference>
<dbReference type="GO" id="GO:0008270">
    <property type="term" value="F:zinc ion binding"/>
    <property type="evidence" value="ECO:0007669"/>
    <property type="project" value="UniProtKB-KW"/>
</dbReference>
<dbReference type="Proteomes" id="UP001314205">
    <property type="component" value="Unassembled WGS sequence"/>
</dbReference>
<dbReference type="PROSITE" id="PS00028">
    <property type="entry name" value="ZINC_FINGER_C2H2_1"/>
    <property type="match status" value="4"/>
</dbReference>
<dbReference type="EMBL" id="CAVLGL010000087">
    <property type="protein sequence ID" value="CAK1592386.1"/>
    <property type="molecule type" value="Genomic_DNA"/>
</dbReference>
<feature type="domain" description="C2H2-type" evidence="6">
    <location>
        <begin position="199"/>
        <end position="227"/>
    </location>
</feature>
<evidence type="ECO:0000256" key="1">
    <source>
        <dbReference type="ARBA" id="ARBA00022723"/>
    </source>
</evidence>
<keyword evidence="2" id="KW-0677">Repeat</keyword>
<evidence type="ECO:0000313" key="8">
    <source>
        <dbReference type="Proteomes" id="UP001314205"/>
    </source>
</evidence>
<sequence length="366" mass="42865">MFEIPLPLHNITKMILPELEISRLCWECLASLKHSYKLRRKALNAKQLLDKVAEECTLDVSLQSKTDLGTSYIFAVSICDDDRINTEETRVTNTNLLDKESSPKTYNIKILKEDKEFCENDLTQAFKRSSSFNVNNIRNSILLENGEAKNLKRSKQMKLKTKRKKKITPFKQYTCSECKVTFESRGKYEYHRQKHRGRVQCSICSRDFSSRSALTAHRSVVHTAHPQSDDGFRHYCKPCAKFFKTSCSYRKHLRTSIRHINPESLRFSCQVCAKRFVRCKERDEHHERVHLQRNRLQCARCPRRYCSQRALRSHERTRHTAAVVKKDFVCEICGVSFKTAQILKGHQRIHTKEMTSIEKKDANENT</sequence>
<keyword evidence="1" id="KW-0479">Metal-binding</keyword>
<gene>
    <name evidence="7" type="ORF">PARMNEM_LOCUS12360</name>
</gene>
<feature type="domain" description="C2H2-type" evidence="6">
    <location>
        <begin position="267"/>
        <end position="295"/>
    </location>
</feature>
<dbReference type="FunFam" id="3.30.160.60:FF:000100">
    <property type="entry name" value="Zinc finger 45-like"/>
    <property type="match status" value="1"/>
</dbReference>
<dbReference type="GO" id="GO:0000977">
    <property type="term" value="F:RNA polymerase II transcription regulatory region sequence-specific DNA binding"/>
    <property type="evidence" value="ECO:0007669"/>
    <property type="project" value="TreeGrafter"/>
</dbReference>
<dbReference type="GO" id="GO:0000981">
    <property type="term" value="F:DNA-binding transcription factor activity, RNA polymerase II-specific"/>
    <property type="evidence" value="ECO:0007669"/>
    <property type="project" value="TreeGrafter"/>
</dbReference>
<comment type="caution">
    <text evidence="7">The sequence shown here is derived from an EMBL/GenBank/DDBJ whole genome shotgun (WGS) entry which is preliminary data.</text>
</comment>
<evidence type="ECO:0000256" key="5">
    <source>
        <dbReference type="PROSITE-ProRule" id="PRU00042"/>
    </source>
</evidence>
<dbReference type="Pfam" id="PF00096">
    <property type="entry name" value="zf-C2H2"/>
    <property type="match status" value="2"/>
</dbReference>
<keyword evidence="3 5" id="KW-0863">Zinc-finger</keyword>
<dbReference type="Gene3D" id="3.30.160.60">
    <property type="entry name" value="Classic Zinc Finger"/>
    <property type="match status" value="3"/>
</dbReference>
<feature type="domain" description="C2H2-type" evidence="6">
    <location>
        <begin position="328"/>
        <end position="355"/>
    </location>
</feature>
<feature type="domain" description="C2H2-type" evidence="6">
    <location>
        <begin position="296"/>
        <end position="320"/>
    </location>
</feature>
<feature type="non-terminal residue" evidence="7">
    <location>
        <position position="366"/>
    </location>
</feature>
<dbReference type="GO" id="GO:0005634">
    <property type="term" value="C:nucleus"/>
    <property type="evidence" value="ECO:0007669"/>
    <property type="project" value="TreeGrafter"/>
</dbReference>
<accession>A0AAV1LAW6</accession>
<proteinExistence type="predicted"/>
<dbReference type="AlphaFoldDB" id="A0AAV1LAW6"/>
<dbReference type="SMART" id="SM00355">
    <property type="entry name" value="ZnF_C2H2"/>
    <property type="match status" value="6"/>
</dbReference>
<dbReference type="PANTHER" id="PTHR24379:SF127">
    <property type="entry name" value="BLOODY FINGERS-RELATED"/>
    <property type="match status" value="1"/>
</dbReference>
<feature type="domain" description="C2H2-type" evidence="6">
    <location>
        <begin position="234"/>
        <end position="264"/>
    </location>
</feature>
<name>A0AAV1LAW6_9NEOP</name>
<evidence type="ECO:0000256" key="4">
    <source>
        <dbReference type="ARBA" id="ARBA00022833"/>
    </source>
</evidence>
<keyword evidence="8" id="KW-1185">Reference proteome</keyword>
<evidence type="ECO:0000256" key="2">
    <source>
        <dbReference type="ARBA" id="ARBA00022737"/>
    </source>
</evidence>
<dbReference type="InterPro" id="IPR036236">
    <property type="entry name" value="Znf_C2H2_sf"/>
</dbReference>
<dbReference type="SUPFAM" id="SSF57667">
    <property type="entry name" value="beta-beta-alpha zinc fingers"/>
    <property type="match status" value="2"/>
</dbReference>
<keyword evidence="4" id="KW-0862">Zinc</keyword>
<dbReference type="PROSITE" id="PS50157">
    <property type="entry name" value="ZINC_FINGER_C2H2_2"/>
    <property type="match status" value="6"/>
</dbReference>
<protein>
    <recommendedName>
        <fullName evidence="6">C2H2-type domain-containing protein</fullName>
    </recommendedName>
</protein>
<feature type="domain" description="C2H2-type" evidence="6">
    <location>
        <begin position="173"/>
        <end position="200"/>
    </location>
</feature>